<protein>
    <recommendedName>
        <fullName evidence="2">DUF218 domain-containing protein</fullName>
    </recommendedName>
</protein>
<feature type="domain" description="DUF218" evidence="2">
    <location>
        <begin position="103"/>
        <end position="247"/>
    </location>
</feature>
<dbReference type="Pfam" id="PF02698">
    <property type="entry name" value="DUF218"/>
    <property type="match status" value="1"/>
</dbReference>
<accession>A0A1V4SJM0</accession>
<dbReference type="Proteomes" id="UP000191554">
    <property type="component" value="Unassembled WGS sequence"/>
</dbReference>
<evidence type="ECO:0000313" key="4">
    <source>
        <dbReference type="Proteomes" id="UP000191554"/>
    </source>
</evidence>
<keyword evidence="1" id="KW-0812">Transmembrane</keyword>
<evidence type="ECO:0000313" key="3">
    <source>
        <dbReference type="EMBL" id="OPX44060.1"/>
    </source>
</evidence>
<keyword evidence="4" id="KW-1185">Reference proteome</keyword>
<dbReference type="RefSeq" id="WP_242656491.1">
    <property type="nucleotide sequence ID" value="NZ_MZGX01000012.1"/>
</dbReference>
<dbReference type="InterPro" id="IPR003848">
    <property type="entry name" value="DUF218"/>
</dbReference>
<dbReference type="InterPro" id="IPR051599">
    <property type="entry name" value="Cell_Envelope_Assoc"/>
</dbReference>
<evidence type="ECO:0000256" key="1">
    <source>
        <dbReference type="SAM" id="Phobius"/>
    </source>
</evidence>
<dbReference type="PANTHER" id="PTHR30336">
    <property type="entry name" value="INNER MEMBRANE PROTEIN, PROBABLE PERMEASE"/>
    <property type="match status" value="1"/>
</dbReference>
<dbReference type="STRING" id="48256.CLHUN_20850"/>
<dbReference type="AlphaFoldDB" id="A0A1V4SJM0"/>
<gene>
    <name evidence="3" type="ORF">CLHUN_20850</name>
</gene>
<dbReference type="Gene3D" id="3.40.50.620">
    <property type="entry name" value="HUPs"/>
    <property type="match status" value="1"/>
</dbReference>
<feature type="transmembrane region" description="Helical" evidence="1">
    <location>
        <begin position="9"/>
        <end position="28"/>
    </location>
</feature>
<dbReference type="CDD" id="cd06259">
    <property type="entry name" value="YdcF-like"/>
    <property type="match status" value="1"/>
</dbReference>
<dbReference type="GO" id="GO:0005886">
    <property type="term" value="C:plasma membrane"/>
    <property type="evidence" value="ECO:0007669"/>
    <property type="project" value="TreeGrafter"/>
</dbReference>
<dbReference type="GO" id="GO:0000270">
    <property type="term" value="P:peptidoglycan metabolic process"/>
    <property type="evidence" value="ECO:0007669"/>
    <property type="project" value="TreeGrafter"/>
</dbReference>
<dbReference type="EMBL" id="MZGX01000012">
    <property type="protein sequence ID" value="OPX44060.1"/>
    <property type="molecule type" value="Genomic_DNA"/>
</dbReference>
<feature type="transmembrane region" description="Helical" evidence="1">
    <location>
        <begin position="73"/>
        <end position="95"/>
    </location>
</feature>
<sequence length="257" mass="28529">MGKKRLVRTGLYIAAVSGILDTIIIRSRSGSMDFGIILPGLGGLALLLGLLFSNSSIYKNRKKLFNNIFKAGMVLFTLWLVSFVIVSVILISSAISERTEKVDCVIVLGAGLKGETPTLVLAQRLDNTLAYAAENPGTVIIVSGGQGRGEAITEAEGMKRYLVRHGIDEDLIIKEEKSTSTFENMVFSRNLYKQSFGKELRRVMLITNDFHMFRSKMLAKRAGLEPCGISSGTPWYIYPNVFLREYLAVFKSLIFDR</sequence>
<dbReference type="InterPro" id="IPR014729">
    <property type="entry name" value="Rossmann-like_a/b/a_fold"/>
</dbReference>
<organism evidence="3 4">
    <name type="scientific">Ruminiclostridium hungatei</name>
    <name type="common">Clostridium hungatei</name>
    <dbReference type="NCBI Taxonomy" id="48256"/>
    <lineage>
        <taxon>Bacteria</taxon>
        <taxon>Bacillati</taxon>
        <taxon>Bacillota</taxon>
        <taxon>Clostridia</taxon>
        <taxon>Eubacteriales</taxon>
        <taxon>Oscillospiraceae</taxon>
        <taxon>Ruminiclostridium</taxon>
    </lineage>
</organism>
<reference evidence="3 4" key="1">
    <citation type="submission" date="2017-03" db="EMBL/GenBank/DDBJ databases">
        <title>Genome sequence of Clostridium hungatei DSM 14427.</title>
        <authorList>
            <person name="Poehlein A."/>
            <person name="Daniel R."/>
        </authorList>
    </citation>
    <scope>NUCLEOTIDE SEQUENCE [LARGE SCALE GENOMIC DNA]</scope>
    <source>
        <strain evidence="3 4">DSM 14427</strain>
    </source>
</reference>
<keyword evidence="1" id="KW-1133">Transmembrane helix</keyword>
<name>A0A1V4SJM0_RUMHU</name>
<evidence type="ECO:0000259" key="2">
    <source>
        <dbReference type="Pfam" id="PF02698"/>
    </source>
</evidence>
<comment type="caution">
    <text evidence="3">The sequence shown here is derived from an EMBL/GenBank/DDBJ whole genome shotgun (WGS) entry which is preliminary data.</text>
</comment>
<proteinExistence type="predicted"/>
<feature type="transmembrane region" description="Helical" evidence="1">
    <location>
        <begin position="34"/>
        <end position="52"/>
    </location>
</feature>
<keyword evidence="1" id="KW-0472">Membrane</keyword>
<dbReference type="PANTHER" id="PTHR30336:SF4">
    <property type="entry name" value="ENVELOPE BIOGENESIS FACTOR ELYC"/>
    <property type="match status" value="1"/>
</dbReference>
<dbReference type="GO" id="GO:0043164">
    <property type="term" value="P:Gram-negative-bacterium-type cell wall biogenesis"/>
    <property type="evidence" value="ECO:0007669"/>
    <property type="project" value="TreeGrafter"/>
</dbReference>